<keyword evidence="2" id="KW-1185">Reference proteome</keyword>
<dbReference type="GO" id="GO:0006891">
    <property type="term" value="P:intra-Golgi vesicle-mediated transport"/>
    <property type="evidence" value="ECO:0007669"/>
    <property type="project" value="TreeGrafter"/>
</dbReference>
<dbReference type="InterPro" id="IPR016460">
    <property type="entry name" value="COPB1"/>
</dbReference>
<dbReference type="GO" id="GO:0030126">
    <property type="term" value="C:COPI vesicle coat"/>
    <property type="evidence" value="ECO:0007669"/>
    <property type="project" value="TreeGrafter"/>
</dbReference>
<dbReference type="EMBL" id="JAUHHV010000010">
    <property type="protein sequence ID" value="KAK1410703.1"/>
    <property type="molecule type" value="Genomic_DNA"/>
</dbReference>
<gene>
    <name evidence="1" type="ORF">QVD17_37242</name>
</gene>
<evidence type="ECO:0000313" key="1">
    <source>
        <dbReference type="EMBL" id="KAK1410703.1"/>
    </source>
</evidence>
<dbReference type="GO" id="GO:0006886">
    <property type="term" value="P:intracellular protein transport"/>
    <property type="evidence" value="ECO:0007669"/>
    <property type="project" value="InterPro"/>
</dbReference>
<dbReference type="AlphaFoldDB" id="A0AAD8NJW0"/>
<proteinExistence type="predicted"/>
<dbReference type="GO" id="GO:0006888">
    <property type="term" value="P:endoplasmic reticulum to Golgi vesicle-mediated transport"/>
    <property type="evidence" value="ECO:0007669"/>
    <property type="project" value="TreeGrafter"/>
</dbReference>
<protein>
    <submittedName>
        <fullName evidence="1">Uncharacterized protein</fullName>
    </submittedName>
</protein>
<evidence type="ECO:0000313" key="2">
    <source>
        <dbReference type="Proteomes" id="UP001229421"/>
    </source>
</evidence>
<dbReference type="PANTHER" id="PTHR10635">
    <property type="entry name" value="COATOMER SUBUNIT BETA"/>
    <property type="match status" value="1"/>
</dbReference>
<comment type="caution">
    <text evidence="1">The sequence shown here is derived from an EMBL/GenBank/DDBJ whole genome shotgun (WGS) entry which is preliminary data.</text>
</comment>
<organism evidence="1 2">
    <name type="scientific">Tagetes erecta</name>
    <name type="common">African marigold</name>
    <dbReference type="NCBI Taxonomy" id="13708"/>
    <lineage>
        <taxon>Eukaryota</taxon>
        <taxon>Viridiplantae</taxon>
        <taxon>Streptophyta</taxon>
        <taxon>Embryophyta</taxon>
        <taxon>Tracheophyta</taxon>
        <taxon>Spermatophyta</taxon>
        <taxon>Magnoliopsida</taxon>
        <taxon>eudicotyledons</taxon>
        <taxon>Gunneridae</taxon>
        <taxon>Pentapetalae</taxon>
        <taxon>asterids</taxon>
        <taxon>campanulids</taxon>
        <taxon>Asterales</taxon>
        <taxon>Asteraceae</taxon>
        <taxon>Asteroideae</taxon>
        <taxon>Heliantheae alliance</taxon>
        <taxon>Tageteae</taxon>
        <taxon>Tagetes</taxon>
    </lineage>
</organism>
<reference evidence="1" key="1">
    <citation type="journal article" date="2023" name="bioRxiv">
        <title>Improved chromosome-level genome assembly for marigold (Tagetes erecta).</title>
        <authorList>
            <person name="Jiang F."/>
            <person name="Yuan L."/>
            <person name="Wang S."/>
            <person name="Wang H."/>
            <person name="Xu D."/>
            <person name="Wang A."/>
            <person name="Fan W."/>
        </authorList>
    </citation>
    <scope>NUCLEOTIDE SEQUENCE</scope>
    <source>
        <strain evidence="1">WSJ</strain>
        <tissue evidence="1">Leaf</tissue>
    </source>
</reference>
<dbReference type="PANTHER" id="PTHR10635:SF0">
    <property type="entry name" value="COATOMER SUBUNIT BETA"/>
    <property type="match status" value="1"/>
</dbReference>
<accession>A0AAD8NJW0</accession>
<dbReference type="Proteomes" id="UP001229421">
    <property type="component" value="Unassembled WGS sequence"/>
</dbReference>
<sequence length="103" mass="12127">MLQLGQSSFLPHPIDNDSYERIVVCVRLLCNPDEQIKKIWLQSCRESFVKMLVEKQQQEKEEIKAKAQVLHAQPDDLIDFYHLKSRKGMSQLELEDEVQDDLK</sequence>
<name>A0AAD8NJW0_TARER</name>